<gene>
    <name evidence="5" type="ORF">EPICR_180039</name>
</gene>
<accession>A0A484HDY0</accession>
<sequence>MRLPEFDFTETQTLDEACRLMAGSGARPKLIAGGTDLMVNMKKGLVSPGHVVSISRLDELKVMERSGGVFKLGACVAVSDLAESDEINESLGALGAGARALGSPLIRNLATIGGNLASARPAADLPPSLMVYGSKASLASVRGVREASLDGFFTGPGLTEIQPDEILTRIWVDIPKAGSGAGYLNIGVRKAQDCNLVNAAAFIALDDDEKTIRKARVVMGCVGPTQLRSPAAENVLTGEKVSDKLFESAGHAAAGDAMPVDDFRGCAEYKKDMAGVLTRRALALALEAARRG</sequence>
<dbReference type="InterPro" id="IPR016166">
    <property type="entry name" value="FAD-bd_PCMH"/>
</dbReference>
<evidence type="ECO:0000256" key="1">
    <source>
        <dbReference type="ARBA" id="ARBA00022630"/>
    </source>
</evidence>
<proteinExistence type="predicted"/>
<name>A0A484HDY0_9BACT</name>
<feature type="domain" description="FAD-binding PCMH-type" evidence="4">
    <location>
        <begin position="1"/>
        <end position="177"/>
    </location>
</feature>
<dbReference type="Gene3D" id="3.30.465.10">
    <property type="match status" value="1"/>
</dbReference>
<dbReference type="InterPro" id="IPR036683">
    <property type="entry name" value="CO_DH_flav_C_dom_sf"/>
</dbReference>
<dbReference type="InterPro" id="IPR016167">
    <property type="entry name" value="FAD-bd_PCMH_sub1"/>
</dbReference>
<organism evidence="5">
    <name type="scientific">uncultured Desulfobacteraceae bacterium</name>
    <dbReference type="NCBI Taxonomy" id="218296"/>
    <lineage>
        <taxon>Bacteria</taxon>
        <taxon>Pseudomonadati</taxon>
        <taxon>Thermodesulfobacteriota</taxon>
        <taxon>Desulfobacteria</taxon>
        <taxon>Desulfobacterales</taxon>
        <taxon>Desulfobacteraceae</taxon>
        <taxon>environmental samples</taxon>
    </lineage>
</organism>
<dbReference type="PANTHER" id="PTHR42659:SF2">
    <property type="entry name" value="XANTHINE DEHYDROGENASE SUBUNIT C-RELATED"/>
    <property type="match status" value="1"/>
</dbReference>
<dbReference type="SMART" id="SM01092">
    <property type="entry name" value="CO_deh_flav_C"/>
    <property type="match status" value="1"/>
</dbReference>
<dbReference type="Pfam" id="PF00941">
    <property type="entry name" value="FAD_binding_5"/>
    <property type="match status" value="1"/>
</dbReference>
<dbReference type="PANTHER" id="PTHR42659">
    <property type="entry name" value="XANTHINE DEHYDROGENASE SUBUNIT C-RELATED"/>
    <property type="match status" value="1"/>
</dbReference>
<protein>
    <submittedName>
        <fullName evidence="5">Molybdopterin dehydrogenase</fullName>
    </submittedName>
</protein>
<dbReference type="SUPFAM" id="SSF56176">
    <property type="entry name" value="FAD-binding/transporter-associated domain-like"/>
    <property type="match status" value="1"/>
</dbReference>
<keyword evidence="1" id="KW-0285">Flavoprotein</keyword>
<evidence type="ECO:0000256" key="3">
    <source>
        <dbReference type="ARBA" id="ARBA00023002"/>
    </source>
</evidence>
<evidence type="ECO:0000313" key="5">
    <source>
        <dbReference type="EMBL" id="VEN73485.1"/>
    </source>
</evidence>
<dbReference type="SUPFAM" id="SSF55447">
    <property type="entry name" value="CO dehydrogenase flavoprotein C-terminal domain-like"/>
    <property type="match status" value="1"/>
</dbReference>
<dbReference type="GO" id="GO:0071949">
    <property type="term" value="F:FAD binding"/>
    <property type="evidence" value="ECO:0007669"/>
    <property type="project" value="InterPro"/>
</dbReference>
<dbReference type="InterPro" id="IPR002346">
    <property type="entry name" value="Mopterin_DH_FAD-bd"/>
</dbReference>
<dbReference type="AlphaFoldDB" id="A0A484HDY0"/>
<keyword evidence="2" id="KW-0274">FAD</keyword>
<evidence type="ECO:0000259" key="4">
    <source>
        <dbReference type="PROSITE" id="PS51387"/>
    </source>
</evidence>
<keyword evidence="3" id="KW-0560">Oxidoreductase</keyword>
<dbReference type="Gene3D" id="3.30.390.50">
    <property type="entry name" value="CO dehydrogenase flavoprotein, C-terminal domain"/>
    <property type="match status" value="1"/>
</dbReference>
<dbReference type="InterPro" id="IPR016169">
    <property type="entry name" value="FAD-bd_PCMH_sub2"/>
</dbReference>
<dbReference type="Pfam" id="PF03450">
    <property type="entry name" value="CO_deh_flav_C"/>
    <property type="match status" value="1"/>
</dbReference>
<dbReference type="GO" id="GO:0016491">
    <property type="term" value="F:oxidoreductase activity"/>
    <property type="evidence" value="ECO:0007669"/>
    <property type="project" value="UniProtKB-KW"/>
</dbReference>
<reference evidence="5" key="1">
    <citation type="submission" date="2019-01" db="EMBL/GenBank/DDBJ databases">
        <authorList>
            <consortium name="Genoscope - CEA"/>
            <person name="William W."/>
        </authorList>
    </citation>
    <scope>NUCLEOTIDE SEQUENCE</scope>
    <source>
        <strain evidence="5">CR-1</strain>
    </source>
</reference>
<dbReference type="InterPro" id="IPR036318">
    <property type="entry name" value="FAD-bd_PCMH-like_sf"/>
</dbReference>
<dbReference type="PROSITE" id="PS51387">
    <property type="entry name" value="FAD_PCMH"/>
    <property type="match status" value="1"/>
</dbReference>
<evidence type="ECO:0000256" key="2">
    <source>
        <dbReference type="ARBA" id="ARBA00022827"/>
    </source>
</evidence>
<dbReference type="Gene3D" id="3.30.43.10">
    <property type="entry name" value="Uridine Diphospho-n-acetylenolpyruvylglucosamine Reductase, domain 2"/>
    <property type="match status" value="1"/>
</dbReference>
<dbReference type="InterPro" id="IPR051312">
    <property type="entry name" value="Diverse_Substr_Oxidored"/>
</dbReference>
<dbReference type="InterPro" id="IPR005107">
    <property type="entry name" value="CO_DH_flav_C"/>
</dbReference>
<dbReference type="EMBL" id="CAACVI010000010">
    <property type="protein sequence ID" value="VEN73485.1"/>
    <property type="molecule type" value="Genomic_DNA"/>
</dbReference>